<dbReference type="EMBL" id="CAKOFQ010006830">
    <property type="protein sequence ID" value="CAH1974946.1"/>
    <property type="molecule type" value="Genomic_DNA"/>
</dbReference>
<dbReference type="AlphaFoldDB" id="A0A9P0PD23"/>
<dbReference type="InterPro" id="IPR009772">
    <property type="entry name" value="CDC123"/>
</dbReference>
<dbReference type="PANTHER" id="PTHR15323">
    <property type="entry name" value="D123 PROTEIN"/>
    <property type="match status" value="1"/>
</dbReference>
<protein>
    <recommendedName>
        <fullName evidence="4">Cell division cycle protein 123 homolog</fullName>
    </recommendedName>
</protein>
<dbReference type="Pfam" id="PF07065">
    <property type="entry name" value="D123"/>
    <property type="match status" value="1"/>
</dbReference>
<evidence type="ECO:0000256" key="1">
    <source>
        <dbReference type="ARBA" id="ARBA00011047"/>
    </source>
</evidence>
<proteinExistence type="inferred from homology"/>
<comment type="similarity">
    <text evidence="1">Belongs to the CDC123 family.</text>
</comment>
<evidence type="ECO:0008006" key="4">
    <source>
        <dbReference type="Google" id="ProtNLM"/>
    </source>
</evidence>
<dbReference type="Proteomes" id="UP001152888">
    <property type="component" value="Unassembled WGS sequence"/>
</dbReference>
<dbReference type="GO" id="GO:0005737">
    <property type="term" value="C:cytoplasm"/>
    <property type="evidence" value="ECO:0007669"/>
    <property type="project" value="TreeGrafter"/>
</dbReference>
<accession>A0A9P0PD23</accession>
<dbReference type="PANTHER" id="PTHR15323:SF6">
    <property type="entry name" value="CELL DIVISION CYCLE PROTEIN 123 HOMOLOG"/>
    <property type="match status" value="1"/>
</dbReference>
<keyword evidence="3" id="KW-1185">Reference proteome</keyword>
<evidence type="ECO:0000313" key="2">
    <source>
        <dbReference type="EMBL" id="CAH1974946.1"/>
    </source>
</evidence>
<name>A0A9P0PD23_ACAOB</name>
<gene>
    <name evidence="2" type="ORF">ACAOBT_LOCUS11368</name>
</gene>
<reference evidence="2" key="1">
    <citation type="submission" date="2022-03" db="EMBL/GenBank/DDBJ databases">
        <authorList>
            <person name="Sayadi A."/>
        </authorList>
    </citation>
    <scope>NUCLEOTIDE SEQUENCE</scope>
</reference>
<comment type="caution">
    <text evidence="2">The sequence shown here is derived from an EMBL/GenBank/DDBJ whole genome shotgun (WGS) entry which is preliminary data.</text>
</comment>
<dbReference type="OrthoDB" id="360540at2759"/>
<sequence>MVTQDFRDFSITNWYENFKHICLKSLLIEIPPEVIEKFQDDEEEVNSQNCPEQFKEQLRNALNLLNKSAFIKNNWHAPTDARMFSFDNNLKAVTVDDIFMYLNSSLCIRDDFDTVKGVPFCLCLRKWINIHPAAEFRLIIINNMLRGITPRDWPTYYVHYKEESSQIIEELSNFYIENVKIRFPRQNYIVDVVYSYPDKPYILDFGPLNSKTNLYAFTWKEIQPLLLKESPEDVAPVFRYLENDIGIMSKADALRKFANAHST</sequence>
<evidence type="ECO:0000313" key="3">
    <source>
        <dbReference type="Proteomes" id="UP001152888"/>
    </source>
</evidence>
<organism evidence="2 3">
    <name type="scientific">Acanthoscelides obtectus</name>
    <name type="common">Bean weevil</name>
    <name type="synonym">Bruchus obtectus</name>
    <dbReference type="NCBI Taxonomy" id="200917"/>
    <lineage>
        <taxon>Eukaryota</taxon>
        <taxon>Metazoa</taxon>
        <taxon>Ecdysozoa</taxon>
        <taxon>Arthropoda</taxon>
        <taxon>Hexapoda</taxon>
        <taxon>Insecta</taxon>
        <taxon>Pterygota</taxon>
        <taxon>Neoptera</taxon>
        <taxon>Endopterygota</taxon>
        <taxon>Coleoptera</taxon>
        <taxon>Polyphaga</taxon>
        <taxon>Cucujiformia</taxon>
        <taxon>Chrysomeloidea</taxon>
        <taxon>Chrysomelidae</taxon>
        <taxon>Bruchinae</taxon>
        <taxon>Bruchini</taxon>
        <taxon>Acanthoscelides</taxon>
    </lineage>
</organism>